<evidence type="ECO:0000313" key="6">
    <source>
        <dbReference type="Proteomes" id="UP000235388"/>
    </source>
</evidence>
<dbReference type="AlphaFoldDB" id="A0A2N5W2C0"/>
<organism evidence="5 6">
    <name type="scientific">Puccinia coronata f. sp. avenae</name>
    <dbReference type="NCBI Taxonomy" id="200324"/>
    <lineage>
        <taxon>Eukaryota</taxon>
        <taxon>Fungi</taxon>
        <taxon>Dikarya</taxon>
        <taxon>Basidiomycota</taxon>
        <taxon>Pucciniomycotina</taxon>
        <taxon>Pucciniomycetes</taxon>
        <taxon>Pucciniales</taxon>
        <taxon>Pucciniaceae</taxon>
        <taxon>Puccinia</taxon>
    </lineage>
</organism>
<evidence type="ECO:0000313" key="3">
    <source>
        <dbReference type="EMBL" id="PLW11981.1"/>
    </source>
</evidence>
<feature type="domain" description="Protein CPL1-like" evidence="2">
    <location>
        <begin position="201"/>
        <end position="242"/>
    </location>
</feature>
<dbReference type="InterPro" id="IPR038955">
    <property type="entry name" value="PriA/CPL1_fungi"/>
</dbReference>
<dbReference type="PANTHER" id="PTHR35192">
    <property type="entry name" value="PROTEIN, PUTATIVE-RELATED"/>
    <property type="match status" value="1"/>
</dbReference>
<dbReference type="EMBL" id="PGCI01000015">
    <property type="protein sequence ID" value="PLW49652.1"/>
    <property type="molecule type" value="Genomic_DNA"/>
</dbReference>
<dbReference type="Proteomes" id="UP000235388">
    <property type="component" value="Unassembled WGS sequence"/>
</dbReference>
<keyword evidence="6" id="KW-1185">Reference proteome</keyword>
<dbReference type="Pfam" id="PF21671">
    <property type="entry name" value="CPL1-like"/>
    <property type="match status" value="1"/>
</dbReference>
<dbReference type="EMBL" id="PGCJ01000998">
    <property type="protein sequence ID" value="PLW11981.1"/>
    <property type="molecule type" value="Genomic_DNA"/>
</dbReference>
<dbReference type="OrthoDB" id="439917at2759"/>
<evidence type="ECO:0000256" key="1">
    <source>
        <dbReference type="SAM" id="SignalP"/>
    </source>
</evidence>
<dbReference type="STRING" id="200324.A0A2N5W2C0"/>
<protein>
    <recommendedName>
        <fullName evidence="2">Protein CPL1-like domain-containing protein</fullName>
    </recommendedName>
</protein>
<name>A0A2N5W2C0_9BASI</name>
<proteinExistence type="predicted"/>
<dbReference type="InterPro" id="IPR048661">
    <property type="entry name" value="CPL1-like"/>
</dbReference>
<feature type="chain" id="PRO_5015084165" description="Protein CPL1-like domain-containing protein" evidence="1">
    <location>
        <begin position="25"/>
        <end position="253"/>
    </location>
</feature>
<evidence type="ECO:0000313" key="5">
    <source>
        <dbReference type="EMBL" id="PLW56398.1"/>
    </source>
</evidence>
<evidence type="ECO:0000259" key="2">
    <source>
        <dbReference type="Pfam" id="PF21671"/>
    </source>
</evidence>
<sequence length="253" mass="27698">MKLSNSLPAVLPLLAGYVLDSVTGGTYDSHLNSVDTDLVELDYKISELQWLSRINGHYDVHQLCESARDSLQKAQSAWQNVASSYGDKPWLASDSAYKASVEEHWYSCGTKLEMIYGHPDVLPESGGHPSYYEPVQSCKETYEICQSSIKHIWNWQAPKPVPSGSYYKRQTKARRDSGSTELSQCPSGETACPISPHSTGFECIDVQSELTSCGGCVSKHEGENCMDIVGAAGVGCHLGKCVSSQFCIIRMNG</sequence>
<comment type="caution">
    <text evidence="5">The sequence shown here is derived from an EMBL/GenBank/DDBJ whole genome shotgun (WGS) entry which is preliminary data.</text>
</comment>
<dbReference type="EMBL" id="PGCJ01000021">
    <property type="protein sequence ID" value="PLW56398.1"/>
    <property type="molecule type" value="Genomic_DNA"/>
</dbReference>
<evidence type="ECO:0000313" key="4">
    <source>
        <dbReference type="EMBL" id="PLW49652.1"/>
    </source>
</evidence>
<evidence type="ECO:0000313" key="7">
    <source>
        <dbReference type="Proteomes" id="UP000235392"/>
    </source>
</evidence>
<dbReference type="Proteomes" id="UP000235392">
    <property type="component" value="Unassembled WGS sequence"/>
</dbReference>
<accession>A0A2N5W2C0</accession>
<dbReference type="PANTHER" id="PTHR35192:SF2">
    <property type="entry name" value="APPLE DOMAIN-CONTAINING PROTEIN"/>
    <property type="match status" value="1"/>
</dbReference>
<feature type="signal peptide" evidence="1">
    <location>
        <begin position="1"/>
        <end position="24"/>
    </location>
</feature>
<gene>
    <name evidence="5" type="ORF">PCANC_03439</name>
    <name evidence="3" type="ORF">PCANC_23774</name>
    <name evidence="4" type="ORF">PCASD_02226</name>
</gene>
<reference evidence="6 7" key="1">
    <citation type="submission" date="2017-11" db="EMBL/GenBank/DDBJ databases">
        <title>De novo assembly and phasing of dikaryotic genomes from two isolates of Puccinia coronata f. sp. avenae, the causal agent of oat crown rust.</title>
        <authorList>
            <person name="Miller M.E."/>
            <person name="Zhang Y."/>
            <person name="Omidvar V."/>
            <person name="Sperschneider J."/>
            <person name="Schwessinger B."/>
            <person name="Raley C."/>
            <person name="Palmer J.M."/>
            <person name="Garnica D."/>
            <person name="Upadhyaya N."/>
            <person name="Rathjen J."/>
            <person name="Taylor J.M."/>
            <person name="Park R.F."/>
            <person name="Dodds P.N."/>
            <person name="Hirsch C.D."/>
            <person name="Kianian S.F."/>
            <person name="Figueroa M."/>
        </authorList>
    </citation>
    <scope>NUCLEOTIDE SEQUENCE [LARGE SCALE GENOMIC DNA]</scope>
    <source>
        <strain evidence="5">12NC29</strain>
        <strain evidence="4">12SD80</strain>
    </source>
</reference>
<keyword evidence="1" id="KW-0732">Signal</keyword>